<evidence type="ECO:0000256" key="1">
    <source>
        <dbReference type="ARBA" id="ARBA00004496"/>
    </source>
</evidence>
<dbReference type="GO" id="GO:0006400">
    <property type="term" value="P:tRNA modification"/>
    <property type="evidence" value="ECO:0007669"/>
    <property type="project" value="UniProtKB-UniRule"/>
</dbReference>
<dbReference type="GO" id="GO:0005737">
    <property type="term" value="C:cytoplasm"/>
    <property type="evidence" value="ECO:0007669"/>
    <property type="project" value="UniProtKB-SubCell"/>
</dbReference>
<evidence type="ECO:0000256" key="5">
    <source>
        <dbReference type="ARBA" id="ARBA00022741"/>
    </source>
</evidence>
<dbReference type="PANTHER" id="PTHR43033">
    <property type="entry name" value="TRNA(ILE)-LYSIDINE SYNTHASE-RELATED"/>
    <property type="match status" value="1"/>
</dbReference>
<comment type="subcellular location">
    <subcellularLocation>
        <location evidence="1 8">Cytoplasm</location>
    </subcellularLocation>
</comment>
<dbReference type="NCBIfam" id="TIGR02433">
    <property type="entry name" value="lysidine_TilS_C"/>
    <property type="match status" value="1"/>
</dbReference>
<gene>
    <name evidence="8 11" type="primary">tilS</name>
    <name evidence="11" type="ORF">ABV408_15780</name>
</gene>
<feature type="domain" description="Lysidine-tRNA(Ile) synthetase C-terminal" evidence="10">
    <location>
        <begin position="393"/>
        <end position="457"/>
    </location>
</feature>
<evidence type="ECO:0000256" key="2">
    <source>
        <dbReference type="ARBA" id="ARBA00022490"/>
    </source>
</evidence>
<dbReference type="EMBL" id="CP159578">
    <property type="protein sequence ID" value="XCJ78883.1"/>
    <property type="molecule type" value="Genomic_DNA"/>
</dbReference>
<reference evidence="11" key="1">
    <citation type="submission" date="2024-06" db="EMBL/GenBank/DDBJ databases">
        <title>Complete genome of Salinicola endophyticus HNIBRBA4755.</title>
        <authorList>
            <person name="Shin S.Y."/>
            <person name="Kang H."/>
            <person name="Song J."/>
        </authorList>
    </citation>
    <scope>NUCLEOTIDE SEQUENCE</scope>
    <source>
        <strain evidence="11">HNIBRBA4755</strain>
    </source>
</reference>
<keyword evidence="3 8" id="KW-0436">Ligase</keyword>
<evidence type="ECO:0000256" key="9">
    <source>
        <dbReference type="SAM" id="MobiDB-lite"/>
    </source>
</evidence>
<feature type="binding site" evidence="8">
    <location>
        <begin position="33"/>
        <end position="38"/>
    </location>
    <ligand>
        <name>ATP</name>
        <dbReference type="ChEBI" id="CHEBI:30616"/>
    </ligand>
</feature>
<dbReference type="SMART" id="SM00977">
    <property type="entry name" value="TilS_C"/>
    <property type="match status" value="1"/>
</dbReference>
<evidence type="ECO:0000256" key="4">
    <source>
        <dbReference type="ARBA" id="ARBA00022694"/>
    </source>
</evidence>
<dbReference type="InterPro" id="IPR012795">
    <property type="entry name" value="tRNA_Ile_lys_synt_N"/>
</dbReference>
<comment type="function">
    <text evidence="8">Ligates lysine onto the cytidine present at position 34 of the AUA codon-specific tRNA(Ile) that contains the anticodon CAU, in an ATP-dependent manner. Cytidine is converted to lysidine, thus changing the amino acid specificity of the tRNA from methionine to isoleucine.</text>
</comment>
<dbReference type="GO" id="GO:0032267">
    <property type="term" value="F:tRNA(Ile)-lysidine synthase activity"/>
    <property type="evidence" value="ECO:0007669"/>
    <property type="project" value="UniProtKB-EC"/>
</dbReference>
<dbReference type="HAMAP" id="MF_01161">
    <property type="entry name" value="tRNA_Ile_lys_synt"/>
    <property type="match status" value="1"/>
</dbReference>
<dbReference type="SUPFAM" id="SSF52402">
    <property type="entry name" value="Adenine nucleotide alpha hydrolases-like"/>
    <property type="match status" value="1"/>
</dbReference>
<dbReference type="GO" id="GO:0005524">
    <property type="term" value="F:ATP binding"/>
    <property type="evidence" value="ECO:0007669"/>
    <property type="project" value="UniProtKB-UniRule"/>
</dbReference>
<dbReference type="Pfam" id="PF09179">
    <property type="entry name" value="TilS"/>
    <property type="match status" value="1"/>
</dbReference>
<feature type="region of interest" description="Disordered" evidence="9">
    <location>
        <begin position="356"/>
        <end position="387"/>
    </location>
</feature>
<dbReference type="Gene3D" id="3.40.50.620">
    <property type="entry name" value="HUPs"/>
    <property type="match status" value="1"/>
</dbReference>
<keyword evidence="6 8" id="KW-0067">ATP-binding</keyword>
<dbReference type="InterPro" id="IPR014729">
    <property type="entry name" value="Rossmann-like_a/b/a_fold"/>
</dbReference>
<dbReference type="Pfam" id="PF11734">
    <property type="entry name" value="TilS_C"/>
    <property type="match status" value="1"/>
</dbReference>
<dbReference type="InterPro" id="IPR011063">
    <property type="entry name" value="TilS/TtcA_N"/>
</dbReference>
<protein>
    <recommendedName>
        <fullName evidence="8">tRNA(Ile)-lysidine synthase</fullName>
        <ecNumber evidence="8">6.3.4.19</ecNumber>
    </recommendedName>
    <alternativeName>
        <fullName evidence="8">tRNA(Ile)-2-lysyl-cytidine synthase</fullName>
    </alternativeName>
    <alternativeName>
        <fullName evidence="8">tRNA(Ile)-lysidine synthetase</fullName>
    </alternativeName>
</protein>
<organism evidence="11">
    <name type="scientific">Salinicola endophyticus</name>
    <dbReference type="NCBI Taxonomy" id="1949083"/>
    <lineage>
        <taxon>Bacteria</taxon>
        <taxon>Pseudomonadati</taxon>
        <taxon>Pseudomonadota</taxon>
        <taxon>Gammaproteobacteria</taxon>
        <taxon>Oceanospirillales</taxon>
        <taxon>Halomonadaceae</taxon>
        <taxon>Salinicola</taxon>
    </lineage>
</organism>
<dbReference type="AlphaFoldDB" id="A0AB74U8K3"/>
<comment type="domain">
    <text evidence="8">The N-terminal region contains the highly conserved SGGXDS motif, predicted to be a P-loop motif involved in ATP binding.</text>
</comment>
<dbReference type="SUPFAM" id="SSF82829">
    <property type="entry name" value="MesJ substrate recognition domain-like"/>
    <property type="match status" value="1"/>
</dbReference>
<comment type="catalytic activity">
    <reaction evidence="7 8">
        <text>cytidine(34) in tRNA(Ile2) + L-lysine + ATP = lysidine(34) in tRNA(Ile2) + AMP + diphosphate + H(+)</text>
        <dbReference type="Rhea" id="RHEA:43744"/>
        <dbReference type="Rhea" id="RHEA-COMP:10625"/>
        <dbReference type="Rhea" id="RHEA-COMP:10670"/>
        <dbReference type="ChEBI" id="CHEBI:15378"/>
        <dbReference type="ChEBI" id="CHEBI:30616"/>
        <dbReference type="ChEBI" id="CHEBI:32551"/>
        <dbReference type="ChEBI" id="CHEBI:33019"/>
        <dbReference type="ChEBI" id="CHEBI:82748"/>
        <dbReference type="ChEBI" id="CHEBI:83665"/>
        <dbReference type="ChEBI" id="CHEBI:456215"/>
        <dbReference type="EC" id="6.3.4.19"/>
    </reaction>
</comment>
<evidence type="ECO:0000256" key="8">
    <source>
        <dbReference type="HAMAP-Rule" id="MF_01161"/>
    </source>
</evidence>
<dbReference type="Pfam" id="PF01171">
    <property type="entry name" value="ATP_bind_3"/>
    <property type="match status" value="1"/>
</dbReference>
<dbReference type="RefSeq" id="WP_353979835.1">
    <property type="nucleotide sequence ID" value="NZ_CP159578.1"/>
</dbReference>
<keyword evidence="2 8" id="KW-0963">Cytoplasm</keyword>
<evidence type="ECO:0000259" key="10">
    <source>
        <dbReference type="SMART" id="SM00977"/>
    </source>
</evidence>
<sequence length="461" mass="49914">MADSLSPVDALDALITEALAPLAPGRRLWVALSGGLDSSLLLSRAAPAARARGIALRAVHIDHGLQPAATTFVDHCRALCAALAVPLSVVPVAVTPTGQGLEAAAREARYAAFAATLAPGDLLWLAQHADDQLETFLLAALRGSGVTGLAGMPERRHWRGLEIVRPWLGVSRSTLRAAAEQCELAWCEDPSNHALEHDRNFLRHRVVPPLSERWPGAAAAVGRSAAWLAEADELLAELAESDLARAGGDPECLPLALLTPLSAARQRLLVRHALARLGLPAPPAARLAELRRQWQAGHDRTVRVVWPGAQARVWRGSLYLLPTPAPLDPQWCVSWDGREGLVTPWGTYRYRMIREPDPDDRAAEESATQKGALEERDSEEGINEESVSEALTLRVTLRRGGERLRLAGRGSRDVKRLLQEAGLPPWERERVPLVWHDDTLVAVLGVATAAGWRQLALPAAE</sequence>
<proteinExistence type="inferred from homology"/>
<dbReference type="InterPro" id="IPR015262">
    <property type="entry name" value="tRNA_Ile_lys_synt_subst-bd"/>
</dbReference>
<comment type="similarity">
    <text evidence="8">Belongs to the tRNA(Ile)-lysidine synthase family.</text>
</comment>
<dbReference type="EC" id="6.3.4.19" evidence="8"/>
<feature type="compositionally biased region" description="Acidic residues" evidence="9">
    <location>
        <begin position="376"/>
        <end position="387"/>
    </location>
</feature>
<evidence type="ECO:0000256" key="6">
    <source>
        <dbReference type="ARBA" id="ARBA00022840"/>
    </source>
</evidence>
<accession>A0AB74U8K3</accession>
<dbReference type="Gene3D" id="1.20.59.20">
    <property type="match status" value="1"/>
</dbReference>
<evidence type="ECO:0000256" key="7">
    <source>
        <dbReference type="ARBA" id="ARBA00048539"/>
    </source>
</evidence>
<dbReference type="InterPro" id="IPR012796">
    <property type="entry name" value="Lysidine-tRNA-synth_C"/>
</dbReference>
<evidence type="ECO:0000313" key="11">
    <source>
        <dbReference type="EMBL" id="XCJ78883.1"/>
    </source>
</evidence>
<dbReference type="SUPFAM" id="SSF56037">
    <property type="entry name" value="PheT/TilS domain"/>
    <property type="match status" value="1"/>
</dbReference>
<dbReference type="InterPro" id="IPR012094">
    <property type="entry name" value="tRNA_Ile_lys_synt"/>
</dbReference>
<dbReference type="PANTHER" id="PTHR43033:SF1">
    <property type="entry name" value="TRNA(ILE)-LYSIDINE SYNTHASE-RELATED"/>
    <property type="match status" value="1"/>
</dbReference>
<name>A0AB74U8K3_9GAMM</name>
<keyword evidence="4 8" id="KW-0819">tRNA processing</keyword>
<dbReference type="NCBIfam" id="TIGR02432">
    <property type="entry name" value="lysidine_TilS_N"/>
    <property type="match status" value="1"/>
</dbReference>
<keyword evidence="5 8" id="KW-0547">Nucleotide-binding</keyword>
<evidence type="ECO:0000256" key="3">
    <source>
        <dbReference type="ARBA" id="ARBA00022598"/>
    </source>
</evidence>
<dbReference type="CDD" id="cd01992">
    <property type="entry name" value="TilS_N"/>
    <property type="match status" value="1"/>
</dbReference>